<dbReference type="AlphaFoldDB" id="A0A0P6XXD1"/>
<dbReference type="Gene3D" id="1.10.10.10">
    <property type="entry name" value="Winged helix-like DNA-binding domain superfamily/Winged helix DNA-binding domain"/>
    <property type="match status" value="1"/>
</dbReference>
<dbReference type="PANTHER" id="PTHR33169:SF13">
    <property type="entry name" value="PADR-FAMILY TRANSCRIPTIONAL REGULATOR"/>
    <property type="match status" value="1"/>
</dbReference>
<name>A0A0P6XXD1_9CHLR</name>
<dbReference type="RefSeq" id="WP_075061186.1">
    <property type="nucleotide sequence ID" value="NZ_LGCL01000004.1"/>
</dbReference>
<dbReference type="PATRIC" id="fig|1134406.4.peg.1049"/>
<evidence type="ECO:0000313" key="3">
    <source>
        <dbReference type="Proteomes" id="UP000050417"/>
    </source>
</evidence>
<dbReference type="SUPFAM" id="SSF46785">
    <property type="entry name" value="Winged helix' DNA-binding domain"/>
    <property type="match status" value="1"/>
</dbReference>
<keyword evidence="3" id="KW-1185">Reference proteome</keyword>
<reference evidence="2 3" key="1">
    <citation type="submission" date="2015-07" db="EMBL/GenBank/DDBJ databases">
        <title>Genome sequence of Ornatilinea apprima DSM 23815.</title>
        <authorList>
            <person name="Hemp J."/>
            <person name="Ward L.M."/>
            <person name="Pace L.A."/>
            <person name="Fischer W.W."/>
        </authorList>
    </citation>
    <scope>NUCLEOTIDE SEQUENCE [LARGE SCALE GENOMIC DNA]</scope>
    <source>
        <strain evidence="2 3">P3M-1</strain>
    </source>
</reference>
<sequence>MNLNQHLPLTEATYYILLSLTQPLHGYGIMQNVKSLSNERVNLAPGTLYGALDNLKKQKLIELLEDEGDSRRKVYTLTNLGRQVMELEYQRLQHLVAISAAVLEGDTNQ</sequence>
<feature type="domain" description="Transcription regulator PadR N-terminal" evidence="1">
    <location>
        <begin position="21"/>
        <end position="86"/>
    </location>
</feature>
<evidence type="ECO:0000259" key="1">
    <source>
        <dbReference type="Pfam" id="PF03551"/>
    </source>
</evidence>
<dbReference type="InterPro" id="IPR005149">
    <property type="entry name" value="Tscrpt_reg_PadR_N"/>
</dbReference>
<dbReference type="InterPro" id="IPR036388">
    <property type="entry name" value="WH-like_DNA-bd_sf"/>
</dbReference>
<dbReference type="STRING" id="1134406.ADN00_01470"/>
<dbReference type="Proteomes" id="UP000050417">
    <property type="component" value="Unassembled WGS sequence"/>
</dbReference>
<comment type="caution">
    <text evidence="2">The sequence shown here is derived from an EMBL/GenBank/DDBJ whole genome shotgun (WGS) entry which is preliminary data.</text>
</comment>
<gene>
    <name evidence="2" type="ORF">ADN00_01470</name>
</gene>
<protein>
    <submittedName>
        <fullName evidence="2">PadR family transcriptional regulator</fullName>
    </submittedName>
</protein>
<dbReference type="InterPro" id="IPR036390">
    <property type="entry name" value="WH_DNA-bd_sf"/>
</dbReference>
<proteinExistence type="predicted"/>
<dbReference type="OrthoDB" id="122286at2"/>
<evidence type="ECO:0000313" key="2">
    <source>
        <dbReference type="EMBL" id="KPL80540.1"/>
    </source>
</evidence>
<dbReference type="InterPro" id="IPR052509">
    <property type="entry name" value="Metal_resp_DNA-bind_regulator"/>
</dbReference>
<accession>A0A0P6XXD1</accession>
<dbReference type="Pfam" id="PF03551">
    <property type="entry name" value="PadR"/>
    <property type="match status" value="1"/>
</dbReference>
<dbReference type="PANTHER" id="PTHR33169">
    <property type="entry name" value="PADR-FAMILY TRANSCRIPTIONAL REGULATOR"/>
    <property type="match status" value="1"/>
</dbReference>
<organism evidence="2 3">
    <name type="scientific">Ornatilinea apprima</name>
    <dbReference type="NCBI Taxonomy" id="1134406"/>
    <lineage>
        <taxon>Bacteria</taxon>
        <taxon>Bacillati</taxon>
        <taxon>Chloroflexota</taxon>
        <taxon>Anaerolineae</taxon>
        <taxon>Anaerolineales</taxon>
        <taxon>Anaerolineaceae</taxon>
        <taxon>Ornatilinea</taxon>
    </lineage>
</organism>
<dbReference type="EMBL" id="LGCL01000004">
    <property type="protein sequence ID" value="KPL80540.1"/>
    <property type="molecule type" value="Genomic_DNA"/>
</dbReference>